<dbReference type="InterPro" id="IPR029063">
    <property type="entry name" value="SAM-dependent_MTases_sf"/>
</dbReference>
<dbReference type="PANTHER" id="PTHR43167">
    <property type="entry name" value="PUTATIVE (AFU_ORTHOLOGUE AFUA_6G01830)-RELATED"/>
    <property type="match status" value="1"/>
</dbReference>
<dbReference type="Gene3D" id="3.40.50.150">
    <property type="entry name" value="Vaccinia Virus protein VP39"/>
    <property type="match status" value="1"/>
</dbReference>
<keyword evidence="2" id="KW-1185">Reference proteome</keyword>
<evidence type="ECO:0000313" key="1">
    <source>
        <dbReference type="EMBL" id="GGO00995.1"/>
    </source>
</evidence>
<name>A0ABQ2L4U8_9BACL</name>
<dbReference type="SUPFAM" id="SSF53335">
    <property type="entry name" value="S-adenosyl-L-methionine-dependent methyltransferases"/>
    <property type="match status" value="1"/>
</dbReference>
<evidence type="ECO:0008006" key="3">
    <source>
        <dbReference type="Google" id="ProtNLM"/>
    </source>
</evidence>
<sequence>MDDLKNINKPMKAVEISNQASQYGFTASCDELTGSFLRMLAAARTQSTILELGTGAGHSTAWLLDGMDSSSELYSVEMDENCSNIAKEVLGEDPRLHLIVGDGGAYIEEHKNEKFDLIFADTWPGKFYLIEEVLGMVKPGGIYLIDDLNPQPNWPDGHEDKVAELISFLETRNEFHMSKLNWSTGLILMTKKS</sequence>
<dbReference type="PANTHER" id="PTHR43167:SF1">
    <property type="entry name" value="PUTATIVE (AFU_ORTHOLOGUE AFUA_6G01830)-RELATED"/>
    <property type="match status" value="1"/>
</dbReference>
<comment type="caution">
    <text evidence="1">The sequence shown here is derived from an EMBL/GenBank/DDBJ whole genome shotgun (WGS) entry which is preliminary data.</text>
</comment>
<organism evidence="1 2">
    <name type="scientific">Saccharibacillus kuerlensis</name>
    <dbReference type="NCBI Taxonomy" id="459527"/>
    <lineage>
        <taxon>Bacteria</taxon>
        <taxon>Bacillati</taxon>
        <taxon>Bacillota</taxon>
        <taxon>Bacilli</taxon>
        <taxon>Bacillales</taxon>
        <taxon>Paenibacillaceae</taxon>
        <taxon>Saccharibacillus</taxon>
    </lineage>
</organism>
<dbReference type="PROSITE" id="PS51257">
    <property type="entry name" value="PROKAR_LIPOPROTEIN"/>
    <property type="match status" value="1"/>
</dbReference>
<reference evidence="2" key="1">
    <citation type="journal article" date="2019" name="Int. J. Syst. Evol. Microbiol.">
        <title>The Global Catalogue of Microorganisms (GCM) 10K type strain sequencing project: providing services to taxonomists for standard genome sequencing and annotation.</title>
        <authorList>
            <consortium name="The Broad Institute Genomics Platform"/>
            <consortium name="The Broad Institute Genome Sequencing Center for Infectious Disease"/>
            <person name="Wu L."/>
            <person name="Ma J."/>
        </authorList>
    </citation>
    <scope>NUCLEOTIDE SEQUENCE [LARGE SCALE GENOMIC DNA]</scope>
    <source>
        <strain evidence="2">CGMCC 1.6964</strain>
    </source>
</reference>
<evidence type="ECO:0000313" key="2">
    <source>
        <dbReference type="Proteomes" id="UP000606653"/>
    </source>
</evidence>
<protein>
    <recommendedName>
        <fullName evidence="3">O-methyltransferase YrrM</fullName>
    </recommendedName>
</protein>
<gene>
    <name evidence="1" type="ORF">GCM10010969_22790</name>
</gene>
<dbReference type="CDD" id="cd02440">
    <property type="entry name" value="AdoMet_MTases"/>
    <property type="match status" value="1"/>
</dbReference>
<accession>A0ABQ2L4U8</accession>
<dbReference type="Proteomes" id="UP000606653">
    <property type="component" value="Unassembled WGS sequence"/>
</dbReference>
<dbReference type="Pfam" id="PF13578">
    <property type="entry name" value="Methyltransf_24"/>
    <property type="match status" value="1"/>
</dbReference>
<dbReference type="EMBL" id="BMLN01000006">
    <property type="protein sequence ID" value="GGO00995.1"/>
    <property type="molecule type" value="Genomic_DNA"/>
</dbReference>
<proteinExistence type="predicted"/>
<dbReference type="RefSeq" id="WP_018978738.1">
    <property type="nucleotide sequence ID" value="NZ_BMLN01000006.1"/>
</dbReference>